<dbReference type="InterPro" id="IPR001610">
    <property type="entry name" value="PAC"/>
</dbReference>
<feature type="domain" description="PAC" evidence="25">
    <location>
        <begin position="345"/>
        <end position="395"/>
    </location>
</feature>
<dbReference type="CDD" id="cd17546">
    <property type="entry name" value="REC_hyHK_CKI1_RcsC-like"/>
    <property type="match status" value="1"/>
</dbReference>
<dbReference type="EMBL" id="FZOJ01000004">
    <property type="protein sequence ID" value="SNS13796.1"/>
    <property type="molecule type" value="Genomic_DNA"/>
</dbReference>
<dbReference type="InterPro" id="IPR005467">
    <property type="entry name" value="His_kinase_dom"/>
</dbReference>
<feature type="domain" description="PAS" evidence="24">
    <location>
        <begin position="267"/>
        <end position="316"/>
    </location>
</feature>
<feature type="domain" description="PAC" evidence="25">
    <location>
        <begin position="88"/>
        <end position="140"/>
    </location>
</feature>
<evidence type="ECO:0000256" key="3">
    <source>
        <dbReference type="ARBA" id="ARBA00006402"/>
    </source>
</evidence>
<dbReference type="InterPro" id="IPR036890">
    <property type="entry name" value="HATPase_C_sf"/>
</dbReference>
<dbReference type="SUPFAM" id="SSF47226">
    <property type="entry name" value="Histidine-containing phosphotransfer domain, HPT domain"/>
    <property type="match status" value="1"/>
</dbReference>
<dbReference type="Gene3D" id="1.20.120.160">
    <property type="entry name" value="HPT domain"/>
    <property type="match status" value="1"/>
</dbReference>
<dbReference type="SUPFAM" id="SSF55785">
    <property type="entry name" value="PYP-like sensor domain (PAS domain)"/>
    <property type="match status" value="3"/>
</dbReference>
<evidence type="ECO:0000256" key="10">
    <source>
        <dbReference type="ARBA" id="ARBA00022741"/>
    </source>
</evidence>
<dbReference type="Pfam" id="PF08447">
    <property type="entry name" value="PAS_3"/>
    <property type="match status" value="1"/>
</dbReference>
<feature type="domain" description="PAS" evidence="24">
    <location>
        <begin position="141"/>
        <end position="211"/>
    </location>
</feature>
<evidence type="ECO:0000256" key="17">
    <source>
        <dbReference type="ARBA" id="ARBA00064003"/>
    </source>
</evidence>
<evidence type="ECO:0000256" key="9">
    <source>
        <dbReference type="ARBA" id="ARBA00022692"/>
    </source>
</evidence>
<dbReference type="InterPro" id="IPR035965">
    <property type="entry name" value="PAS-like_dom_sf"/>
</dbReference>
<dbReference type="PRINTS" id="PR00344">
    <property type="entry name" value="BCTRLSENSOR"/>
</dbReference>
<evidence type="ECO:0000256" key="14">
    <source>
        <dbReference type="ARBA" id="ARBA00023012"/>
    </source>
</evidence>
<keyword evidence="12" id="KW-0067">ATP-binding</keyword>
<keyword evidence="13" id="KW-1133">Transmembrane helix</keyword>
<dbReference type="Gene3D" id="3.30.565.10">
    <property type="entry name" value="Histidine kinase-like ATPase, C-terminal domain"/>
    <property type="match status" value="1"/>
</dbReference>
<dbReference type="Pfam" id="PF00512">
    <property type="entry name" value="HisKA"/>
    <property type="match status" value="1"/>
</dbReference>
<comment type="catalytic activity">
    <reaction evidence="1">
        <text>ATP + protein L-histidine = ADP + protein N-phospho-L-histidine.</text>
        <dbReference type="EC" id="2.7.13.3"/>
    </reaction>
</comment>
<keyword evidence="10" id="KW-0547">Nucleotide-binding</keyword>
<dbReference type="SMART" id="SM00448">
    <property type="entry name" value="REC"/>
    <property type="match status" value="1"/>
</dbReference>
<dbReference type="PANTHER" id="PTHR45339">
    <property type="entry name" value="HYBRID SIGNAL TRANSDUCTION HISTIDINE KINASE J"/>
    <property type="match status" value="1"/>
</dbReference>
<keyword evidence="15" id="KW-0472">Membrane</keyword>
<feature type="domain" description="Histidine kinase" evidence="22">
    <location>
        <begin position="413"/>
        <end position="634"/>
    </location>
</feature>
<dbReference type="InterPro" id="IPR013767">
    <property type="entry name" value="PAS_fold"/>
</dbReference>
<evidence type="ECO:0000256" key="16">
    <source>
        <dbReference type="ARBA" id="ARBA00024867"/>
    </source>
</evidence>
<feature type="modified residue" description="4-aspartylphosphate" evidence="20">
    <location>
        <position position="705"/>
    </location>
</feature>
<keyword evidence="14" id="KW-0902">Two-component regulatory system</keyword>
<dbReference type="CDD" id="cd00130">
    <property type="entry name" value="PAS"/>
    <property type="match status" value="3"/>
</dbReference>
<dbReference type="Pfam" id="PF00989">
    <property type="entry name" value="PAS"/>
    <property type="match status" value="1"/>
</dbReference>
<dbReference type="RefSeq" id="WP_089282017.1">
    <property type="nucleotide sequence ID" value="NZ_FZOJ01000004.1"/>
</dbReference>
<dbReference type="InterPro" id="IPR000700">
    <property type="entry name" value="PAS-assoc_C"/>
</dbReference>
<dbReference type="Gene3D" id="1.10.287.130">
    <property type="match status" value="1"/>
</dbReference>
<comment type="subunit">
    <text evidence="17">At low DSF concentrations, interacts with RpfF.</text>
</comment>
<evidence type="ECO:0000256" key="2">
    <source>
        <dbReference type="ARBA" id="ARBA00004651"/>
    </source>
</evidence>
<dbReference type="CDD" id="cd16922">
    <property type="entry name" value="HATPase_EvgS-ArcB-TorS-like"/>
    <property type="match status" value="1"/>
</dbReference>
<dbReference type="Pfam" id="PF00072">
    <property type="entry name" value="Response_reg"/>
    <property type="match status" value="1"/>
</dbReference>
<evidence type="ECO:0000313" key="27">
    <source>
        <dbReference type="Proteomes" id="UP000198304"/>
    </source>
</evidence>
<dbReference type="SMART" id="SM00387">
    <property type="entry name" value="HATPase_c"/>
    <property type="match status" value="1"/>
</dbReference>
<dbReference type="InterPro" id="IPR036097">
    <property type="entry name" value="HisK_dim/P_sf"/>
</dbReference>
<dbReference type="GO" id="GO:0005886">
    <property type="term" value="C:plasma membrane"/>
    <property type="evidence" value="ECO:0007669"/>
    <property type="project" value="UniProtKB-SubCell"/>
</dbReference>
<dbReference type="FunFam" id="3.30.565.10:FF:000010">
    <property type="entry name" value="Sensor histidine kinase RcsC"/>
    <property type="match status" value="1"/>
</dbReference>
<dbReference type="SMART" id="SM00086">
    <property type="entry name" value="PAC"/>
    <property type="match status" value="3"/>
</dbReference>
<dbReference type="SUPFAM" id="SSF47384">
    <property type="entry name" value="Homodimeric domain of signal transducing histidine kinase"/>
    <property type="match status" value="1"/>
</dbReference>
<dbReference type="PROSITE" id="PS50113">
    <property type="entry name" value="PAC"/>
    <property type="match status" value="3"/>
</dbReference>
<proteinExistence type="inferred from homology"/>
<evidence type="ECO:0000256" key="4">
    <source>
        <dbReference type="ARBA" id="ARBA00012438"/>
    </source>
</evidence>
<evidence type="ECO:0000259" key="24">
    <source>
        <dbReference type="PROSITE" id="PS50112"/>
    </source>
</evidence>
<evidence type="ECO:0000259" key="25">
    <source>
        <dbReference type="PROSITE" id="PS50113"/>
    </source>
</evidence>
<dbReference type="FunFam" id="1.10.287.130:FF:000002">
    <property type="entry name" value="Two-component osmosensing histidine kinase"/>
    <property type="match status" value="1"/>
</dbReference>
<dbReference type="InterPro" id="IPR013655">
    <property type="entry name" value="PAS_fold_3"/>
</dbReference>
<feature type="domain" description="Response regulatory" evidence="23">
    <location>
        <begin position="656"/>
        <end position="774"/>
    </location>
</feature>
<dbReference type="SUPFAM" id="SSF55874">
    <property type="entry name" value="ATPase domain of HSP90 chaperone/DNA topoisomerase II/histidine kinase"/>
    <property type="match status" value="1"/>
</dbReference>
<keyword evidence="21" id="KW-0175">Coiled coil</keyword>
<dbReference type="GO" id="GO:0000155">
    <property type="term" value="F:phosphorelay sensor kinase activity"/>
    <property type="evidence" value="ECO:0007669"/>
    <property type="project" value="InterPro"/>
</dbReference>
<evidence type="ECO:0000256" key="6">
    <source>
        <dbReference type="ARBA" id="ARBA00022475"/>
    </source>
</evidence>
<dbReference type="InterPro" id="IPR004358">
    <property type="entry name" value="Sig_transdc_His_kin-like_C"/>
</dbReference>
<evidence type="ECO:0000256" key="5">
    <source>
        <dbReference type="ARBA" id="ARBA00018672"/>
    </source>
</evidence>
<feature type="domain" description="PAS" evidence="24">
    <location>
        <begin position="10"/>
        <end position="83"/>
    </location>
</feature>
<evidence type="ECO:0000313" key="26">
    <source>
        <dbReference type="EMBL" id="SNS13796.1"/>
    </source>
</evidence>
<gene>
    <name evidence="26" type="ORF">SAMN05446037_1004250</name>
</gene>
<dbReference type="GO" id="GO:0006355">
    <property type="term" value="P:regulation of DNA-templated transcription"/>
    <property type="evidence" value="ECO:0007669"/>
    <property type="project" value="InterPro"/>
</dbReference>
<comment type="function">
    <text evidence="16">May play the central regulatory role in sporulation. It may be an element of the effector pathway responsible for the activation of sporulation genes in response to nutritional stress. Spo0A may act in concert with spo0H (a sigma factor) to control the expression of some genes that are critical to the sporulation process.</text>
</comment>
<organism evidence="26 27">
    <name type="scientific">Anaerovirgula multivorans</name>
    <dbReference type="NCBI Taxonomy" id="312168"/>
    <lineage>
        <taxon>Bacteria</taxon>
        <taxon>Bacillati</taxon>
        <taxon>Bacillota</taxon>
        <taxon>Clostridia</taxon>
        <taxon>Peptostreptococcales</taxon>
        <taxon>Natronincolaceae</taxon>
        <taxon>Anaerovirgula</taxon>
    </lineage>
</organism>
<dbReference type="Gene3D" id="3.40.50.2300">
    <property type="match status" value="1"/>
</dbReference>
<dbReference type="OrthoDB" id="9809348at2"/>
<dbReference type="InterPro" id="IPR003661">
    <property type="entry name" value="HisK_dim/P_dom"/>
</dbReference>
<evidence type="ECO:0000259" key="23">
    <source>
        <dbReference type="PROSITE" id="PS50110"/>
    </source>
</evidence>
<evidence type="ECO:0000259" key="22">
    <source>
        <dbReference type="PROSITE" id="PS50109"/>
    </source>
</evidence>
<evidence type="ECO:0000256" key="11">
    <source>
        <dbReference type="ARBA" id="ARBA00022777"/>
    </source>
</evidence>
<evidence type="ECO:0000256" key="7">
    <source>
        <dbReference type="ARBA" id="ARBA00022553"/>
    </source>
</evidence>
<evidence type="ECO:0000256" key="20">
    <source>
        <dbReference type="PROSITE-ProRule" id="PRU00169"/>
    </source>
</evidence>
<feature type="coiled-coil region" evidence="21">
    <location>
        <begin position="386"/>
        <end position="413"/>
    </location>
</feature>
<comment type="similarity">
    <text evidence="3">In the N-terminal section; belongs to the phytochrome family.</text>
</comment>
<dbReference type="EC" id="2.7.13.3" evidence="4"/>
<keyword evidence="6" id="KW-1003">Cell membrane</keyword>
<comment type="subcellular location">
    <subcellularLocation>
        <location evidence="2">Cell membrane</location>
        <topology evidence="2">Multi-pass membrane protein</topology>
    </subcellularLocation>
</comment>
<evidence type="ECO:0000256" key="13">
    <source>
        <dbReference type="ARBA" id="ARBA00022989"/>
    </source>
</evidence>
<keyword evidence="8" id="KW-0808">Transferase</keyword>
<dbReference type="Pfam" id="PF02518">
    <property type="entry name" value="HATPase_c"/>
    <property type="match status" value="1"/>
</dbReference>
<evidence type="ECO:0000256" key="1">
    <source>
        <dbReference type="ARBA" id="ARBA00000085"/>
    </source>
</evidence>
<keyword evidence="11 26" id="KW-0418">Kinase</keyword>
<dbReference type="InterPro" id="IPR003594">
    <property type="entry name" value="HATPase_dom"/>
</dbReference>
<dbReference type="InterPro" id="IPR011006">
    <property type="entry name" value="CheY-like_superfamily"/>
</dbReference>
<accession>A0A239C0V7</accession>
<keyword evidence="7 20" id="KW-0597">Phosphoprotein</keyword>
<dbReference type="InterPro" id="IPR000014">
    <property type="entry name" value="PAS"/>
</dbReference>
<reference evidence="26 27" key="1">
    <citation type="submission" date="2017-06" db="EMBL/GenBank/DDBJ databases">
        <authorList>
            <person name="Kim H.J."/>
            <person name="Triplett B.A."/>
        </authorList>
    </citation>
    <scope>NUCLEOTIDE SEQUENCE [LARGE SCALE GENOMIC DNA]</scope>
    <source>
        <strain evidence="26 27">SCA</strain>
    </source>
</reference>
<keyword evidence="27" id="KW-1185">Reference proteome</keyword>
<dbReference type="SMART" id="SM00388">
    <property type="entry name" value="HisKA"/>
    <property type="match status" value="1"/>
</dbReference>
<feature type="domain" description="PAC" evidence="25">
    <location>
        <begin position="214"/>
        <end position="266"/>
    </location>
</feature>
<evidence type="ECO:0000256" key="18">
    <source>
        <dbReference type="ARBA" id="ARBA00068150"/>
    </source>
</evidence>
<evidence type="ECO:0000256" key="12">
    <source>
        <dbReference type="ARBA" id="ARBA00022840"/>
    </source>
</evidence>
<dbReference type="PROSITE" id="PS50110">
    <property type="entry name" value="RESPONSE_REGULATORY"/>
    <property type="match status" value="1"/>
</dbReference>
<dbReference type="PROSITE" id="PS50109">
    <property type="entry name" value="HIS_KIN"/>
    <property type="match status" value="1"/>
</dbReference>
<protein>
    <recommendedName>
        <fullName evidence="19">Circadian input-output histidine kinase CikA</fullName>
        <ecNumber evidence="4">2.7.13.3</ecNumber>
    </recommendedName>
    <alternativeName>
        <fullName evidence="18">Sensory/regulatory protein RpfC</fullName>
    </alternativeName>
    <alternativeName>
        <fullName evidence="5">Stage 0 sporulation protein A homolog</fullName>
    </alternativeName>
</protein>
<dbReference type="GO" id="GO:0005524">
    <property type="term" value="F:ATP binding"/>
    <property type="evidence" value="ECO:0007669"/>
    <property type="project" value="UniProtKB-KW"/>
</dbReference>
<dbReference type="PROSITE" id="PS50112">
    <property type="entry name" value="PAS"/>
    <property type="match status" value="3"/>
</dbReference>
<evidence type="ECO:0000256" key="19">
    <source>
        <dbReference type="ARBA" id="ARBA00074306"/>
    </source>
</evidence>
<name>A0A239C0V7_9FIRM</name>
<dbReference type="PANTHER" id="PTHR45339:SF1">
    <property type="entry name" value="HYBRID SIGNAL TRANSDUCTION HISTIDINE KINASE J"/>
    <property type="match status" value="1"/>
</dbReference>
<dbReference type="Gene3D" id="3.30.450.20">
    <property type="entry name" value="PAS domain"/>
    <property type="match status" value="3"/>
</dbReference>
<dbReference type="Pfam" id="PF13426">
    <property type="entry name" value="PAS_9"/>
    <property type="match status" value="1"/>
</dbReference>
<dbReference type="AlphaFoldDB" id="A0A239C0V7"/>
<dbReference type="NCBIfam" id="TIGR00229">
    <property type="entry name" value="sensory_box"/>
    <property type="match status" value="3"/>
</dbReference>
<dbReference type="CDD" id="cd00082">
    <property type="entry name" value="HisKA"/>
    <property type="match status" value="1"/>
</dbReference>
<evidence type="ECO:0000256" key="15">
    <source>
        <dbReference type="ARBA" id="ARBA00023136"/>
    </source>
</evidence>
<dbReference type="SUPFAM" id="SSF52172">
    <property type="entry name" value="CheY-like"/>
    <property type="match status" value="1"/>
</dbReference>
<evidence type="ECO:0000256" key="8">
    <source>
        <dbReference type="ARBA" id="ARBA00022679"/>
    </source>
</evidence>
<sequence>MNKELTMGEMNEFLLTALASIGDGVIASDTEGAILYMNASAAEISGWSIEETVGESIDKIFPVINGHTGEAMESIVTRVYKAKAAIGLEKNSALITKGGGTRYVSASCSPIQTEDDEINGIVIVFRDISLHMQNEERLIRSNKARIKMLENLPMLLWILNKDKRCNYLNSSWLDFTGMKRERALGFGWLDAYYPEDRQGCKRVYEEAFEKRIPFQIESRIRRHDGVYRWIMSVGTPYYDIEDEFAGYISLAYDITDRIEAEKASRESEEKYRELFHAATDSIYLQEVIEGSDKISRIVEANEMMCQRLGYTKEEILKLYVTDISEKANTLDRYYIMNQLIKKGYHTFESFHMTKEGRKIPVEINAHYIRMNGRKHILAFARDITERKIVENQLRRAKEEAETANKSKSEFLANMSHEIRTPINGIVGMIDLALLTDLNSEQQENLTIAKTCANSLLRLINDILDFSKMEAGKLNFQNISFEIKELVEETVKAHSPSALRKGLELRYILSDNMPKILTGDPSRLQQVLNNLLNNAIKFTAKGEVVLSIKKIAVVGGYAELKITVYDTGIGIAEDDKSRLFKAFSQIDGSVTRKHGGTGLGLAISKQLVEIMGGNMWVESKVGKGSMFHFTVRFREGGEIAKGLNQQFSINRALDSKEVLLAEDDHVNRIVIAKMLKEKGYNVDIAKNGKEVLELYGQKNYDVILMDIQMPELDGIEATKIIRQKEASSAKLTPIIAITAYALKGDREKLLGLGMDEYVSKPIRMQALFNKIEKVAALKEKQFILNDLGNVRISEVGKVEFGDAIVENTKEEVLTVLEEIREVITKLEEILHLNNLALIEEVANKIKCLSNSIDADDLKREAFRIELAARRGNLQEAADYALQMRHEFETYKKSII</sequence>
<dbReference type="Proteomes" id="UP000198304">
    <property type="component" value="Unassembled WGS sequence"/>
</dbReference>
<evidence type="ECO:0000256" key="21">
    <source>
        <dbReference type="SAM" id="Coils"/>
    </source>
</evidence>
<dbReference type="InterPro" id="IPR001789">
    <property type="entry name" value="Sig_transdc_resp-reg_receiver"/>
</dbReference>
<dbReference type="SMART" id="SM00091">
    <property type="entry name" value="PAS"/>
    <property type="match status" value="3"/>
</dbReference>
<dbReference type="InterPro" id="IPR036641">
    <property type="entry name" value="HPT_dom_sf"/>
</dbReference>
<keyword evidence="9" id="KW-0812">Transmembrane</keyword>